<protein>
    <recommendedName>
        <fullName evidence="3">Phage shock protein B</fullName>
    </recommendedName>
</protein>
<dbReference type="EMBL" id="JBFTEG010000001">
    <property type="protein sequence ID" value="MEX6500663.1"/>
    <property type="molecule type" value="Genomic_DNA"/>
</dbReference>
<organism evidence="1 2">
    <name type="scientific">Pseudomonas zhanjiangensis</name>
    <dbReference type="NCBI Taxonomy" id="3239015"/>
    <lineage>
        <taxon>Bacteria</taxon>
        <taxon>Pseudomonadati</taxon>
        <taxon>Pseudomonadota</taxon>
        <taxon>Gammaproteobacteria</taxon>
        <taxon>Pseudomonadales</taxon>
        <taxon>Pseudomonadaceae</taxon>
        <taxon>Pseudomonas</taxon>
    </lineage>
</organism>
<evidence type="ECO:0008006" key="3">
    <source>
        <dbReference type="Google" id="ProtNLM"/>
    </source>
</evidence>
<name>A0ABV3YRR3_9PSED</name>
<dbReference type="Proteomes" id="UP001560296">
    <property type="component" value="Unassembled WGS sequence"/>
</dbReference>
<sequence length="77" mass="8893">MSSTLIALLIVLLATAALGVWLWRNQRRLNRLDQRVRRQTALIEEIDSVLENPQLSDEEQRIKSEVLLAKLKASNKR</sequence>
<evidence type="ECO:0000313" key="2">
    <source>
        <dbReference type="Proteomes" id="UP001560296"/>
    </source>
</evidence>
<evidence type="ECO:0000313" key="1">
    <source>
        <dbReference type="EMBL" id="MEX6500663.1"/>
    </source>
</evidence>
<comment type="caution">
    <text evidence="1">The sequence shown here is derived from an EMBL/GenBank/DDBJ whole genome shotgun (WGS) entry which is preliminary data.</text>
</comment>
<dbReference type="RefSeq" id="WP_369285579.1">
    <property type="nucleotide sequence ID" value="NZ_JBFTEG010000001.1"/>
</dbReference>
<proteinExistence type="predicted"/>
<accession>A0ABV3YRR3</accession>
<gene>
    <name evidence="1" type="ORF">AB5S05_01195</name>
</gene>
<keyword evidence="2" id="KW-1185">Reference proteome</keyword>
<reference evidence="1 2" key="1">
    <citation type="submission" date="2024-07" db="EMBL/GenBank/DDBJ databases">
        <authorList>
            <person name="Li M."/>
        </authorList>
    </citation>
    <scope>NUCLEOTIDE SEQUENCE [LARGE SCALE GENOMIC DNA]</scope>
    <source>
        <strain evidence="1 2">25A3E</strain>
    </source>
</reference>